<organism evidence="2 3">
    <name type="scientific">Wenyingzhuangia fucanilytica</name>
    <dbReference type="NCBI Taxonomy" id="1790137"/>
    <lineage>
        <taxon>Bacteria</taxon>
        <taxon>Pseudomonadati</taxon>
        <taxon>Bacteroidota</taxon>
        <taxon>Flavobacteriia</taxon>
        <taxon>Flavobacteriales</taxon>
        <taxon>Flavobacteriaceae</taxon>
        <taxon>Wenyingzhuangia</taxon>
    </lineage>
</organism>
<keyword evidence="1" id="KW-0732">Signal</keyword>
<reference evidence="2 3" key="1">
    <citation type="submission" date="2016-02" db="EMBL/GenBank/DDBJ databases">
        <authorList>
            <person name="Wen L."/>
            <person name="He K."/>
            <person name="Yang H."/>
        </authorList>
    </citation>
    <scope>NUCLEOTIDE SEQUENCE [LARGE SCALE GENOMIC DNA]</scope>
    <source>
        <strain evidence="2 3">CZ1127</strain>
    </source>
</reference>
<name>A0A1B1Y423_9FLAO</name>
<dbReference type="STRING" id="1790137.AXE80_04100"/>
<evidence type="ECO:0008006" key="4">
    <source>
        <dbReference type="Google" id="ProtNLM"/>
    </source>
</evidence>
<protein>
    <recommendedName>
        <fullName evidence="4">Lipoprotein</fullName>
    </recommendedName>
</protein>
<dbReference type="KEGG" id="wfu:AXE80_04100"/>
<feature type="chain" id="PRO_5008532579" description="Lipoprotein" evidence="1">
    <location>
        <begin position="23"/>
        <end position="172"/>
    </location>
</feature>
<dbReference type="PROSITE" id="PS51257">
    <property type="entry name" value="PROKAR_LIPOPROTEIN"/>
    <property type="match status" value="1"/>
</dbReference>
<dbReference type="Proteomes" id="UP000092967">
    <property type="component" value="Chromosome"/>
</dbReference>
<dbReference type="EMBL" id="CP014224">
    <property type="protein sequence ID" value="ANW95511.1"/>
    <property type="molecule type" value="Genomic_DNA"/>
</dbReference>
<proteinExistence type="predicted"/>
<gene>
    <name evidence="2" type="ORF">AXE80_04100</name>
</gene>
<keyword evidence="3" id="KW-1185">Reference proteome</keyword>
<dbReference type="AlphaFoldDB" id="A0A1B1Y423"/>
<feature type="signal peptide" evidence="1">
    <location>
        <begin position="1"/>
        <end position="22"/>
    </location>
</feature>
<accession>A0A1B1Y423</accession>
<evidence type="ECO:0000256" key="1">
    <source>
        <dbReference type="SAM" id="SignalP"/>
    </source>
</evidence>
<dbReference type="OrthoDB" id="5348860at2"/>
<evidence type="ECO:0000313" key="2">
    <source>
        <dbReference type="EMBL" id="ANW95511.1"/>
    </source>
</evidence>
<dbReference type="RefSeq" id="WP_068824710.1">
    <property type="nucleotide sequence ID" value="NZ_CP014224.1"/>
</dbReference>
<sequence length="172" mass="19790">MIHKFLSLVLIISLLTACQAKKSNNDEILNKVKTYLVHDFLKDEIQFMTSTDKQFQMTLVDLNDDGKDEIFIQFVSPYFCGTGGCTFLLLDSQLKHINTFSVTRAPIYVETIKNNWANLYTVNRGELKILEFKNGKYPNNPSVAKNATSTEPSKNWLQIFNDDLDKQTIYTF</sequence>
<evidence type="ECO:0000313" key="3">
    <source>
        <dbReference type="Proteomes" id="UP000092967"/>
    </source>
</evidence>